<keyword evidence="3" id="KW-1185">Reference proteome</keyword>
<dbReference type="KEGG" id="ccp:CHC_T00004246001"/>
<evidence type="ECO:0000313" key="2">
    <source>
        <dbReference type="EMBL" id="CDF35778.1"/>
    </source>
</evidence>
<evidence type="ECO:0000256" key="1">
    <source>
        <dbReference type="SAM" id="MobiDB-lite"/>
    </source>
</evidence>
<dbReference type="RefSeq" id="XP_005715597.1">
    <property type="nucleotide sequence ID" value="XM_005715540.1"/>
</dbReference>
<accession>R7QDB5</accession>
<feature type="compositionally biased region" description="Low complexity" evidence="1">
    <location>
        <begin position="99"/>
        <end position="108"/>
    </location>
</feature>
<feature type="region of interest" description="Disordered" evidence="1">
    <location>
        <begin position="18"/>
        <end position="43"/>
    </location>
</feature>
<reference evidence="3" key="1">
    <citation type="journal article" date="2013" name="Proc. Natl. Acad. Sci. U.S.A.">
        <title>Genome structure and metabolic features in the red seaweed Chondrus crispus shed light on evolution of the Archaeplastida.</title>
        <authorList>
            <person name="Collen J."/>
            <person name="Porcel B."/>
            <person name="Carre W."/>
            <person name="Ball S.G."/>
            <person name="Chaparro C."/>
            <person name="Tonon T."/>
            <person name="Barbeyron T."/>
            <person name="Michel G."/>
            <person name="Noel B."/>
            <person name="Valentin K."/>
            <person name="Elias M."/>
            <person name="Artiguenave F."/>
            <person name="Arun A."/>
            <person name="Aury J.M."/>
            <person name="Barbosa-Neto J.F."/>
            <person name="Bothwell J.H."/>
            <person name="Bouget F.Y."/>
            <person name="Brillet L."/>
            <person name="Cabello-Hurtado F."/>
            <person name="Capella-Gutierrez S."/>
            <person name="Charrier B."/>
            <person name="Cladiere L."/>
            <person name="Cock J.M."/>
            <person name="Coelho S.M."/>
            <person name="Colleoni C."/>
            <person name="Czjzek M."/>
            <person name="Da Silva C."/>
            <person name="Delage L."/>
            <person name="Denoeud F."/>
            <person name="Deschamps P."/>
            <person name="Dittami S.M."/>
            <person name="Gabaldon T."/>
            <person name="Gachon C.M."/>
            <person name="Groisillier A."/>
            <person name="Herve C."/>
            <person name="Jabbari K."/>
            <person name="Katinka M."/>
            <person name="Kloareg B."/>
            <person name="Kowalczyk N."/>
            <person name="Labadie K."/>
            <person name="Leblanc C."/>
            <person name="Lopez P.J."/>
            <person name="McLachlan D.H."/>
            <person name="Meslet-Cladiere L."/>
            <person name="Moustafa A."/>
            <person name="Nehr Z."/>
            <person name="Nyvall Collen P."/>
            <person name="Panaud O."/>
            <person name="Partensky F."/>
            <person name="Poulain J."/>
            <person name="Rensing S.A."/>
            <person name="Rousvoal S."/>
            <person name="Samson G."/>
            <person name="Symeonidi A."/>
            <person name="Weissenbach J."/>
            <person name="Zambounis A."/>
            <person name="Wincker P."/>
            <person name="Boyen C."/>
        </authorList>
    </citation>
    <scope>NUCLEOTIDE SEQUENCE [LARGE SCALE GENOMIC DNA]</scope>
    <source>
        <strain evidence="3">cv. Stackhouse</strain>
    </source>
</reference>
<name>R7QDB5_CHOCR</name>
<dbReference type="Proteomes" id="UP000012073">
    <property type="component" value="Unassembled WGS sequence"/>
</dbReference>
<sequence>MPRPFHLASSALQRSRLSSLGMQRSHMPLGPCRQRGRHSSSFLPSSSAASFSCGLLGGDGLAAGATSFTFPLTYTKSPWRAVETSKGVASLTSPCRLKSPSMAPSESMRPPRSESEPLGGSETRSVRPDGNLTRRIMVGGRKKEGVRTGARWRSGKHAAPGAGLNMEDVDRGNV</sequence>
<feature type="region of interest" description="Disordered" evidence="1">
    <location>
        <begin position="85"/>
        <end position="174"/>
    </location>
</feature>
<evidence type="ECO:0000313" key="3">
    <source>
        <dbReference type="Proteomes" id="UP000012073"/>
    </source>
</evidence>
<dbReference type="GeneID" id="17323319"/>
<dbReference type="AlphaFoldDB" id="R7QDB5"/>
<organism evidence="2 3">
    <name type="scientific">Chondrus crispus</name>
    <name type="common">Carrageen Irish moss</name>
    <name type="synonym">Polymorpha crispa</name>
    <dbReference type="NCBI Taxonomy" id="2769"/>
    <lineage>
        <taxon>Eukaryota</taxon>
        <taxon>Rhodophyta</taxon>
        <taxon>Florideophyceae</taxon>
        <taxon>Rhodymeniophycidae</taxon>
        <taxon>Gigartinales</taxon>
        <taxon>Gigartinaceae</taxon>
        <taxon>Chondrus</taxon>
    </lineage>
</organism>
<proteinExistence type="predicted"/>
<dbReference type="EMBL" id="HG001746">
    <property type="protein sequence ID" value="CDF35778.1"/>
    <property type="molecule type" value="Genomic_DNA"/>
</dbReference>
<protein>
    <submittedName>
        <fullName evidence="2">Uncharacterized protein</fullName>
    </submittedName>
</protein>
<gene>
    <name evidence="2" type="ORF">CHC_T00004246001</name>
</gene>
<dbReference type="Gramene" id="CDF35778">
    <property type="protein sequence ID" value="CDF35778"/>
    <property type="gene ID" value="CHC_T00004246001"/>
</dbReference>